<name>A0A9P0Z6T0_CUSEU</name>
<feature type="compositionally biased region" description="Polar residues" evidence="1">
    <location>
        <begin position="510"/>
        <end position="521"/>
    </location>
</feature>
<comment type="caution">
    <text evidence="2">The sequence shown here is derived from an EMBL/GenBank/DDBJ whole genome shotgun (WGS) entry which is preliminary data.</text>
</comment>
<feature type="region of interest" description="Disordered" evidence="1">
    <location>
        <begin position="459"/>
        <end position="522"/>
    </location>
</feature>
<dbReference type="Proteomes" id="UP001152484">
    <property type="component" value="Unassembled WGS sequence"/>
</dbReference>
<feature type="region of interest" description="Disordered" evidence="1">
    <location>
        <begin position="312"/>
        <end position="388"/>
    </location>
</feature>
<feature type="compositionally biased region" description="Polar residues" evidence="1">
    <location>
        <begin position="360"/>
        <end position="388"/>
    </location>
</feature>
<accession>A0A9P0Z6T0</accession>
<evidence type="ECO:0000256" key="1">
    <source>
        <dbReference type="SAM" id="MobiDB-lite"/>
    </source>
</evidence>
<dbReference type="PANTHER" id="PTHR33737:SF2">
    <property type="entry name" value="OS12G0102700 PROTEIN"/>
    <property type="match status" value="1"/>
</dbReference>
<evidence type="ECO:0000313" key="3">
    <source>
        <dbReference type="Proteomes" id="UP001152484"/>
    </source>
</evidence>
<dbReference type="EMBL" id="CAMAPE010000027">
    <property type="protein sequence ID" value="CAH9091653.1"/>
    <property type="molecule type" value="Genomic_DNA"/>
</dbReference>
<gene>
    <name evidence="2" type="ORF">CEURO_LOCUS11656</name>
</gene>
<feature type="compositionally biased region" description="Polar residues" evidence="1">
    <location>
        <begin position="459"/>
        <end position="474"/>
    </location>
</feature>
<sequence length="752" mass="80894">MADPEHIDLEVKGLSLIDDASENDDFVFTLSPSPLKPTGKMDVQEQRDMDDKGNLLDILTEVHVSMEPERIKRKGKFNLRQSLAWDTAFFTDAGVLDADELSTIVKGAEKNLLPMIDEDVSRSTDTITTFESDNVPLEHLEAELFVDIRASIQRSNNKVSDATIQVRKETSSDADSASKKTGTTLRNMPKPKLPPSRTNGAQALGMPKGQQKPTEGIQGYRKGVKPDITRATKSITKSGDSTSSLAKLPKFMGKANPIPATMVKRASLSANQNKIDNDKTKTNTVTGKGVQTSRVFDSTNACKVLPRPTLLSKSSSMRISGATKMQSSRTSTDSTTGSTLSDKGGKPVLPVARRKIVTKQPVSQPSTGSTHKTPSKTPLKNHKVSSGNSTISNYLISSKINNSNISPASSISEWSSVSAASSSCSNINGWSNKSRVSFDTSSCRSLESVVTSLDNANWYSSQNSEVPNQGTTSPRENDRKASSTNPLTRPSGLRKPSPKIGFFDGGKSVRTPNGTTKQSTAMPKIGAATTLCSPSGMSDVKSKVILLNAADDPTDKQCFPSFAPEAHNYDNKSNEATEHVDSVLLDTVNYNHAGGDQGTLKSEVCRNGSEKAKLKSTEHVQSILLDTVNNNHAGGDQGTPKNEVCRNGSEKANLKSIEHVDSVLLDIVNNDHAGGDQGTPKNEVCRNGREKANLKSTISVLEASRTPFADRNYSSGNVDLLDLSMEAVVRGGGWEGDNYVPPEIDCRENITS</sequence>
<dbReference type="PANTHER" id="PTHR33737">
    <property type="entry name" value="OS05G0121800 PROTEIN"/>
    <property type="match status" value="1"/>
</dbReference>
<keyword evidence="3" id="KW-1185">Reference proteome</keyword>
<dbReference type="OrthoDB" id="1931260at2759"/>
<organism evidence="2 3">
    <name type="scientific">Cuscuta europaea</name>
    <name type="common">European dodder</name>
    <dbReference type="NCBI Taxonomy" id="41803"/>
    <lineage>
        <taxon>Eukaryota</taxon>
        <taxon>Viridiplantae</taxon>
        <taxon>Streptophyta</taxon>
        <taxon>Embryophyta</taxon>
        <taxon>Tracheophyta</taxon>
        <taxon>Spermatophyta</taxon>
        <taxon>Magnoliopsida</taxon>
        <taxon>eudicotyledons</taxon>
        <taxon>Gunneridae</taxon>
        <taxon>Pentapetalae</taxon>
        <taxon>asterids</taxon>
        <taxon>lamiids</taxon>
        <taxon>Solanales</taxon>
        <taxon>Convolvulaceae</taxon>
        <taxon>Cuscuteae</taxon>
        <taxon>Cuscuta</taxon>
        <taxon>Cuscuta subgen. Cuscuta</taxon>
    </lineage>
</organism>
<proteinExistence type="predicted"/>
<dbReference type="InterPro" id="IPR045882">
    <property type="entry name" value="GPT1/2"/>
</dbReference>
<evidence type="ECO:0000313" key="2">
    <source>
        <dbReference type="EMBL" id="CAH9091653.1"/>
    </source>
</evidence>
<feature type="compositionally biased region" description="Low complexity" evidence="1">
    <location>
        <begin position="327"/>
        <end position="341"/>
    </location>
</feature>
<feature type="compositionally biased region" description="Polar residues" evidence="1">
    <location>
        <begin position="173"/>
        <end position="186"/>
    </location>
</feature>
<reference evidence="2" key="1">
    <citation type="submission" date="2022-07" db="EMBL/GenBank/DDBJ databases">
        <authorList>
            <person name="Macas J."/>
            <person name="Novak P."/>
            <person name="Neumann P."/>
        </authorList>
    </citation>
    <scope>NUCLEOTIDE SEQUENCE</scope>
</reference>
<feature type="compositionally biased region" description="Polar residues" evidence="1">
    <location>
        <begin position="312"/>
        <end position="326"/>
    </location>
</feature>
<protein>
    <submittedName>
        <fullName evidence="2">Uncharacterized protein</fullName>
    </submittedName>
</protein>
<dbReference type="GO" id="GO:0008017">
    <property type="term" value="F:microtubule binding"/>
    <property type="evidence" value="ECO:0007669"/>
    <property type="project" value="InterPro"/>
</dbReference>
<feature type="region of interest" description="Disordered" evidence="1">
    <location>
        <begin position="164"/>
        <end position="223"/>
    </location>
</feature>
<dbReference type="AlphaFoldDB" id="A0A9P0Z6T0"/>